<evidence type="ECO:0000256" key="6">
    <source>
        <dbReference type="SAM" id="Phobius"/>
    </source>
</evidence>
<evidence type="ECO:0000313" key="8">
    <source>
        <dbReference type="EMBL" id="KRM12364.1"/>
    </source>
</evidence>
<dbReference type="eggNOG" id="COG0697">
    <property type="taxonomic scope" value="Bacteria"/>
</dbReference>
<evidence type="ECO:0000256" key="4">
    <source>
        <dbReference type="ARBA" id="ARBA00022989"/>
    </source>
</evidence>
<protein>
    <recommendedName>
        <fullName evidence="7">EamA domain-containing protein</fullName>
    </recommendedName>
</protein>
<dbReference type="RefSeq" id="WP_010621282.1">
    <property type="nucleotide sequence ID" value="NZ_AZGF01000008.1"/>
</dbReference>
<dbReference type="SUPFAM" id="SSF103481">
    <property type="entry name" value="Multidrug resistance efflux transporter EmrE"/>
    <property type="match status" value="2"/>
</dbReference>
<feature type="domain" description="EamA" evidence="7">
    <location>
        <begin position="5"/>
        <end position="135"/>
    </location>
</feature>
<feature type="transmembrane region" description="Helical" evidence="6">
    <location>
        <begin position="212"/>
        <end position="231"/>
    </location>
</feature>
<evidence type="ECO:0000256" key="3">
    <source>
        <dbReference type="ARBA" id="ARBA00022692"/>
    </source>
</evidence>
<evidence type="ECO:0000256" key="2">
    <source>
        <dbReference type="ARBA" id="ARBA00007362"/>
    </source>
</evidence>
<keyword evidence="4 6" id="KW-1133">Transmembrane helix</keyword>
<evidence type="ECO:0000256" key="5">
    <source>
        <dbReference type="ARBA" id="ARBA00023136"/>
    </source>
</evidence>
<evidence type="ECO:0000259" key="7">
    <source>
        <dbReference type="Pfam" id="PF00892"/>
    </source>
</evidence>
<comment type="similarity">
    <text evidence="2">Belongs to the EamA transporter family.</text>
</comment>
<feature type="transmembrane region" description="Helical" evidence="6">
    <location>
        <begin position="35"/>
        <end position="52"/>
    </location>
</feature>
<dbReference type="GO" id="GO:0016020">
    <property type="term" value="C:membrane"/>
    <property type="evidence" value="ECO:0007669"/>
    <property type="project" value="UniProtKB-SubCell"/>
</dbReference>
<gene>
    <name evidence="8" type="ORF">FD16_GL002359</name>
</gene>
<feature type="transmembrane region" description="Helical" evidence="6">
    <location>
        <begin position="64"/>
        <end position="82"/>
    </location>
</feature>
<dbReference type="EMBL" id="AZGF01000008">
    <property type="protein sequence ID" value="KRM12364.1"/>
    <property type="molecule type" value="Genomic_DNA"/>
</dbReference>
<evidence type="ECO:0000313" key="9">
    <source>
        <dbReference type="Proteomes" id="UP000051820"/>
    </source>
</evidence>
<accession>A0A0R1WE34</accession>
<dbReference type="InterPro" id="IPR050638">
    <property type="entry name" value="AA-Vitamin_Transporters"/>
</dbReference>
<feature type="domain" description="EamA" evidence="7">
    <location>
        <begin position="148"/>
        <end position="280"/>
    </location>
</feature>
<feature type="transmembrane region" description="Helical" evidence="6">
    <location>
        <begin position="121"/>
        <end position="140"/>
    </location>
</feature>
<dbReference type="AlphaFoldDB" id="A0A0R1WE34"/>
<keyword evidence="3 6" id="KW-0812">Transmembrane</keyword>
<organism evidence="8 9">
    <name type="scientific">Paucilactobacillus suebicus DSM 5007 = KCTC 3549</name>
    <dbReference type="NCBI Taxonomy" id="1423807"/>
    <lineage>
        <taxon>Bacteria</taxon>
        <taxon>Bacillati</taxon>
        <taxon>Bacillota</taxon>
        <taxon>Bacilli</taxon>
        <taxon>Lactobacillales</taxon>
        <taxon>Lactobacillaceae</taxon>
        <taxon>Paucilactobacillus</taxon>
    </lineage>
</organism>
<keyword evidence="5 6" id="KW-0472">Membrane</keyword>
<reference evidence="8 9" key="1">
    <citation type="journal article" date="2015" name="Genome Announc.">
        <title>Expanding the biotechnology potential of lactobacilli through comparative genomics of 213 strains and associated genera.</title>
        <authorList>
            <person name="Sun Z."/>
            <person name="Harris H.M."/>
            <person name="McCann A."/>
            <person name="Guo C."/>
            <person name="Argimon S."/>
            <person name="Zhang W."/>
            <person name="Yang X."/>
            <person name="Jeffery I.B."/>
            <person name="Cooney J.C."/>
            <person name="Kagawa T.F."/>
            <person name="Liu W."/>
            <person name="Song Y."/>
            <person name="Salvetti E."/>
            <person name="Wrobel A."/>
            <person name="Rasinkangas P."/>
            <person name="Parkhill J."/>
            <person name="Rea M.C."/>
            <person name="O'Sullivan O."/>
            <person name="Ritari J."/>
            <person name="Douillard F.P."/>
            <person name="Paul Ross R."/>
            <person name="Yang R."/>
            <person name="Briner A.E."/>
            <person name="Felis G.E."/>
            <person name="de Vos W.M."/>
            <person name="Barrangou R."/>
            <person name="Klaenhammer T.R."/>
            <person name="Caufield P.W."/>
            <person name="Cui Y."/>
            <person name="Zhang H."/>
            <person name="O'Toole P.W."/>
        </authorList>
    </citation>
    <scope>NUCLEOTIDE SEQUENCE [LARGE SCALE GENOMIC DNA]</scope>
    <source>
        <strain evidence="8 9">DSM 5007</strain>
    </source>
</reference>
<dbReference type="InterPro" id="IPR037185">
    <property type="entry name" value="EmrE-like"/>
</dbReference>
<evidence type="ECO:0000256" key="1">
    <source>
        <dbReference type="ARBA" id="ARBA00004127"/>
    </source>
</evidence>
<sequence length="283" mass="31180">MNKKTISLLIFSIIASSFSSILVKWCSAPATIISMYRMYLACILLLPAAWIKRRDWLKLSVKETCYLILAGILLAMHFSLWFESLKLTTVASSMIITALQPLVALIGGFLVYHETTSRKSLIAIGISIIGIAFVAWGDLGGGSMDAIFGDLLSFLCIVALVSYMLIGQHHVKEISFITYSFSVFLIAGITLNVFNLIGHVPTMGYSGHEWSLFWLLAIFPTASHVIYNYLLKYVNTTVISMSMLGEPIGTTILAIPLLGEQVSIMQVIGGLVVLWGVGLYLRR</sequence>
<dbReference type="PANTHER" id="PTHR32322:SF2">
    <property type="entry name" value="EAMA DOMAIN-CONTAINING PROTEIN"/>
    <property type="match status" value="1"/>
</dbReference>
<dbReference type="PATRIC" id="fig|1423807.3.peg.2436"/>
<dbReference type="InterPro" id="IPR000620">
    <property type="entry name" value="EamA_dom"/>
</dbReference>
<dbReference type="Proteomes" id="UP000051820">
    <property type="component" value="Unassembled WGS sequence"/>
</dbReference>
<name>A0A0R1WE34_9LACO</name>
<comment type="subcellular location">
    <subcellularLocation>
        <location evidence="1">Endomembrane system</location>
        <topology evidence="1">Multi-pass membrane protein</topology>
    </subcellularLocation>
</comment>
<comment type="caution">
    <text evidence="8">The sequence shown here is derived from an EMBL/GenBank/DDBJ whole genome shotgun (WGS) entry which is preliminary data.</text>
</comment>
<proteinExistence type="inferred from homology"/>
<feature type="transmembrane region" description="Helical" evidence="6">
    <location>
        <begin position="146"/>
        <end position="166"/>
    </location>
</feature>
<feature type="transmembrane region" description="Helical" evidence="6">
    <location>
        <begin position="94"/>
        <end position="112"/>
    </location>
</feature>
<feature type="transmembrane region" description="Helical" evidence="6">
    <location>
        <begin position="264"/>
        <end position="281"/>
    </location>
</feature>
<feature type="transmembrane region" description="Helical" evidence="6">
    <location>
        <begin position="178"/>
        <end position="200"/>
    </location>
</feature>
<dbReference type="Pfam" id="PF00892">
    <property type="entry name" value="EamA"/>
    <property type="match status" value="2"/>
</dbReference>
<dbReference type="PANTHER" id="PTHR32322">
    <property type="entry name" value="INNER MEMBRANE TRANSPORTER"/>
    <property type="match status" value="1"/>
</dbReference>
<feature type="transmembrane region" description="Helical" evidence="6">
    <location>
        <begin position="238"/>
        <end position="258"/>
    </location>
</feature>
<keyword evidence="9" id="KW-1185">Reference proteome</keyword>